<dbReference type="GO" id="GO:0015179">
    <property type="term" value="F:L-amino acid transmembrane transporter activity"/>
    <property type="evidence" value="ECO:0007669"/>
    <property type="project" value="TreeGrafter"/>
</dbReference>
<dbReference type="AlphaFoldDB" id="A0A146KST7"/>
<evidence type="ECO:0000256" key="2">
    <source>
        <dbReference type="ARBA" id="ARBA00022692"/>
    </source>
</evidence>
<evidence type="ECO:0000256" key="5">
    <source>
        <dbReference type="SAM" id="Phobius"/>
    </source>
</evidence>
<keyword evidence="4 5" id="KW-0472">Membrane</keyword>
<feature type="transmembrane region" description="Helical" evidence="5">
    <location>
        <begin position="258"/>
        <end position="282"/>
    </location>
</feature>
<name>A0A146KST7_LYGHE</name>
<feature type="transmembrane region" description="Helical" evidence="5">
    <location>
        <begin position="186"/>
        <end position="208"/>
    </location>
</feature>
<feature type="transmembrane region" description="Helical" evidence="5">
    <location>
        <begin position="162"/>
        <end position="179"/>
    </location>
</feature>
<dbReference type="EMBL" id="GDHC01019600">
    <property type="protein sequence ID" value="JAP99028.1"/>
    <property type="molecule type" value="Transcribed_RNA"/>
</dbReference>
<feature type="transmembrane region" description="Helical" evidence="5">
    <location>
        <begin position="405"/>
        <end position="425"/>
    </location>
</feature>
<dbReference type="PANTHER" id="PTHR22950:SF680">
    <property type="entry name" value="PROTON-COUPLED AMINO ACID TRANSPORTER 4-LIKE PROTEIN"/>
    <property type="match status" value="1"/>
</dbReference>
<protein>
    <submittedName>
        <fullName evidence="7">Proton-coupled amino acid transporter 4</fullName>
    </submittedName>
</protein>
<evidence type="ECO:0000313" key="8">
    <source>
        <dbReference type="EMBL" id="JAQ01149.1"/>
    </source>
</evidence>
<evidence type="ECO:0000313" key="9">
    <source>
        <dbReference type="EMBL" id="JAQ18091.1"/>
    </source>
</evidence>
<feature type="transmembrane region" description="Helical" evidence="5">
    <location>
        <begin position="122"/>
        <end position="142"/>
    </location>
</feature>
<feature type="domain" description="Amino acid transporter transmembrane" evidence="6">
    <location>
        <begin position="26"/>
        <end position="428"/>
    </location>
</feature>
<reference evidence="7" key="1">
    <citation type="journal article" date="2016" name="Gigascience">
        <title>De novo construction of an expanded transcriptome assembly for the western tarnished plant bug, Lygus hesperus.</title>
        <authorList>
            <person name="Tassone E.E."/>
            <person name="Geib S.M."/>
            <person name="Hall B."/>
            <person name="Fabrick J.A."/>
            <person name="Brent C.S."/>
            <person name="Hull J.J."/>
        </authorList>
    </citation>
    <scope>NUCLEOTIDE SEQUENCE</scope>
</reference>
<feature type="transmembrane region" description="Helical" evidence="5">
    <location>
        <begin position="302"/>
        <end position="325"/>
    </location>
</feature>
<keyword evidence="3 5" id="KW-1133">Transmembrane helix</keyword>
<gene>
    <name evidence="7" type="primary">Slc36a4_8</name>
    <name evidence="8" type="synonym">Slc36a4_6</name>
    <name evidence="9" type="synonym">Slc36a4_9</name>
    <name evidence="7" type="ORF">g.75970</name>
    <name evidence="8" type="ORF">g.75971</name>
    <name evidence="9" type="ORF">g.75972</name>
</gene>
<evidence type="ECO:0000256" key="1">
    <source>
        <dbReference type="ARBA" id="ARBA00004141"/>
    </source>
</evidence>
<keyword evidence="2 5" id="KW-0812">Transmembrane</keyword>
<feature type="transmembrane region" description="Helical" evidence="5">
    <location>
        <begin position="58"/>
        <end position="80"/>
    </location>
</feature>
<dbReference type="EMBL" id="GDHC01000538">
    <property type="protein sequence ID" value="JAQ18091.1"/>
    <property type="molecule type" value="Transcribed_RNA"/>
</dbReference>
<dbReference type="PANTHER" id="PTHR22950">
    <property type="entry name" value="AMINO ACID TRANSPORTER"/>
    <property type="match status" value="1"/>
</dbReference>
<dbReference type="GO" id="GO:0005774">
    <property type="term" value="C:vacuolar membrane"/>
    <property type="evidence" value="ECO:0007669"/>
    <property type="project" value="TreeGrafter"/>
</dbReference>
<feature type="transmembrane region" description="Helical" evidence="5">
    <location>
        <begin position="371"/>
        <end position="393"/>
    </location>
</feature>
<evidence type="ECO:0000256" key="3">
    <source>
        <dbReference type="ARBA" id="ARBA00022989"/>
    </source>
</evidence>
<dbReference type="Pfam" id="PF01490">
    <property type="entry name" value="Aa_trans"/>
    <property type="match status" value="1"/>
</dbReference>
<evidence type="ECO:0000259" key="6">
    <source>
        <dbReference type="Pfam" id="PF01490"/>
    </source>
</evidence>
<proteinExistence type="predicted"/>
<comment type="subcellular location">
    <subcellularLocation>
        <location evidence="1">Membrane</location>
        <topology evidence="1">Multi-pass membrane protein</topology>
    </subcellularLocation>
</comment>
<dbReference type="EMBL" id="GDHC01017480">
    <property type="protein sequence ID" value="JAQ01149.1"/>
    <property type="molecule type" value="Transcribed_RNA"/>
</dbReference>
<feature type="transmembrane region" description="Helical" evidence="5">
    <location>
        <begin position="345"/>
        <end position="365"/>
    </location>
</feature>
<dbReference type="InterPro" id="IPR013057">
    <property type="entry name" value="AA_transpt_TM"/>
</dbReference>
<evidence type="ECO:0000313" key="7">
    <source>
        <dbReference type="EMBL" id="JAP99028.1"/>
    </source>
</evidence>
<sequence length="440" mass="49444">MTVIEGVEPANGKKYPEDARSRHVEHPTSYLETLVHLLKACFGTGILAMPEAFSKSGWAAGIVGTLLTGFICTYAIHMLIGSEQELSRRRKVKTLTYHTTWQAAFEDGPESLRWMAPYAPHITKLFFFFGLLGATSIYIVFMATNLKAVVDNYQDPLDRLNVRWYMLMLWVPLTLLNCVRNLKYLAPFSTIGTAASVVSYGIVIYYMFQDLPPLSSREPFGSWGGLPQFFGTALFAMECIGVVMPLKNEMRHPEQFGSSFGVLNVAMTPNLIMFMTVGFFGYLKYGEVVEPSVTLNLPGKDILAQTSRILLVLSIFITHPLNFYVSFDIGWNEYMSPRLEKNKLFIEYCVRTTLVTLTVLLAATVPYLDVIISLFGALVLTSLGLAVPAIIQLFTYWHHVHGFRFFLLSCKNYFIVTVGVIALVIGTTTNLRELIHKINS</sequence>
<organism evidence="7">
    <name type="scientific">Lygus hesperus</name>
    <name type="common">Western plant bug</name>
    <dbReference type="NCBI Taxonomy" id="30085"/>
    <lineage>
        <taxon>Eukaryota</taxon>
        <taxon>Metazoa</taxon>
        <taxon>Ecdysozoa</taxon>
        <taxon>Arthropoda</taxon>
        <taxon>Hexapoda</taxon>
        <taxon>Insecta</taxon>
        <taxon>Pterygota</taxon>
        <taxon>Neoptera</taxon>
        <taxon>Paraneoptera</taxon>
        <taxon>Hemiptera</taxon>
        <taxon>Heteroptera</taxon>
        <taxon>Panheteroptera</taxon>
        <taxon>Cimicomorpha</taxon>
        <taxon>Miridae</taxon>
        <taxon>Mirini</taxon>
        <taxon>Lygus</taxon>
    </lineage>
</organism>
<feature type="transmembrane region" description="Helical" evidence="5">
    <location>
        <begin position="228"/>
        <end position="246"/>
    </location>
</feature>
<evidence type="ECO:0000256" key="4">
    <source>
        <dbReference type="ARBA" id="ARBA00023136"/>
    </source>
</evidence>
<accession>A0A146KST7</accession>